<proteinExistence type="predicted"/>
<keyword evidence="1" id="KW-1017">Isopeptide bond</keyword>
<feature type="region of interest" description="Disordered" evidence="5">
    <location>
        <begin position="298"/>
        <end position="354"/>
    </location>
</feature>
<name>A0ABQ8YPG1_9EUKA</name>
<dbReference type="PANTHER" id="PTHR21446:SF12">
    <property type="entry name" value="POTASSIUM CHANNEL TETRAMERIZATION DOMAIN CONTAINING 1"/>
    <property type="match status" value="1"/>
</dbReference>
<evidence type="ECO:0000256" key="4">
    <source>
        <dbReference type="ARBA" id="ARBA00023172"/>
    </source>
</evidence>
<comment type="caution">
    <text evidence="7">The sequence shown here is derived from an EMBL/GenBank/DDBJ whole genome shotgun (WGS) entry which is preliminary data.</text>
</comment>
<sequence>MQVKRQFQKKTEEELQRTRNDFRSVNTDRSTNTSLKIWNDYCIGLGLFKPNTLEPIDIYLKERYIKENFNKERKGDVVNLFYDGEFDSFRNQLKSKYNDLLKKGLAKIEHTKAITKKEYLEILKAYNCDGPINLLKLLILNLGIHLGLRGGTHNKLQVDQFKHKTDDCNWKYYEWVERTSKVRNSNPRGKIHNPRIIRIYENSENEKCCYYVLKNYLEKRPNGIKNDAFYAQPNCNFYKNKTGNWFKRSKLGKNAIYKYFKEIVSSLKEKKIVLHSLRATAISWLEKKGMDFKTIAKISGHRDPRSMEKTPSPKRKRNIQEEKVEVKERAEVKEKKKEKETPKKVQMENKEKRKENGVKIIPQVGKTIQYPGGGKFTLLAVPDLKIVNELKSKNMFEFKLHKREVELELQEIEIEKNIRHLFYKGVYNIKNRTKYQTLSINQFKEYEECVTYHLEGLNNYTDFQIREYGDILIKERIADFEELKQLINERPKIDQQTVTPKKKQLEIPRIVQSPKNPNSRTNNQIQH</sequence>
<gene>
    <name evidence="7" type="ORF">M0813_19143</name>
</gene>
<evidence type="ECO:0000256" key="3">
    <source>
        <dbReference type="ARBA" id="ARBA00022843"/>
    </source>
</evidence>
<dbReference type="Pfam" id="PF12012">
    <property type="entry name" value="DUF3504"/>
    <property type="match status" value="1"/>
</dbReference>
<dbReference type="CDD" id="cd00397">
    <property type="entry name" value="DNA_BRE_C"/>
    <property type="match status" value="1"/>
</dbReference>
<dbReference type="PANTHER" id="PTHR21446">
    <property type="entry name" value="DUF3504 DOMAIN-CONTAINING PROTEIN"/>
    <property type="match status" value="1"/>
</dbReference>
<feature type="compositionally biased region" description="Polar residues" evidence="5">
    <location>
        <begin position="513"/>
        <end position="527"/>
    </location>
</feature>
<dbReference type="InterPro" id="IPR011010">
    <property type="entry name" value="DNA_brk_join_enz"/>
</dbReference>
<evidence type="ECO:0000256" key="1">
    <source>
        <dbReference type="ARBA" id="ARBA00022499"/>
    </source>
</evidence>
<feature type="region of interest" description="Disordered" evidence="5">
    <location>
        <begin position="494"/>
        <end position="527"/>
    </location>
</feature>
<dbReference type="PROSITE" id="PS51898">
    <property type="entry name" value="TYR_RECOMBINASE"/>
    <property type="match status" value="1"/>
</dbReference>
<keyword evidence="3" id="KW-0832">Ubl conjugation</keyword>
<evidence type="ECO:0000259" key="6">
    <source>
        <dbReference type="PROSITE" id="PS51898"/>
    </source>
</evidence>
<accession>A0ABQ8YPG1</accession>
<evidence type="ECO:0000313" key="8">
    <source>
        <dbReference type="Proteomes" id="UP001150062"/>
    </source>
</evidence>
<dbReference type="Gene3D" id="1.10.443.10">
    <property type="entry name" value="Intergrase catalytic core"/>
    <property type="match status" value="1"/>
</dbReference>
<evidence type="ECO:0000256" key="5">
    <source>
        <dbReference type="SAM" id="MobiDB-lite"/>
    </source>
</evidence>
<dbReference type="EMBL" id="JAOAOG010000133">
    <property type="protein sequence ID" value="KAJ6246476.1"/>
    <property type="molecule type" value="Genomic_DNA"/>
</dbReference>
<keyword evidence="2" id="KW-0597">Phosphoprotein</keyword>
<dbReference type="InterPro" id="IPR013762">
    <property type="entry name" value="Integrase-like_cat_sf"/>
</dbReference>
<dbReference type="InterPro" id="IPR052787">
    <property type="entry name" value="MAVS"/>
</dbReference>
<protein>
    <recommendedName>
        <fullName evidence="6">Tyr recombinase domain-containing protein</fullName>
    </recommendedName>
</protein>
<dbReference type="InterPro" id="IPR021893">
    <property type="entry name" value="ZMYM2-like_C"/>
</dbReference>
<feature type="compositionally biased region" description="Basic and acidic residues" evidence="5">
    <location>
        <begin position="318"/>
        <end position="354"/>
    </location>
</feature>
<evidence type="ECO:0000256" key="2">
    <source>
        <dbReference type="ARBA" id="ARBA00022553"/>
    </source>
</evidence>
<keyword evidence="8" id="KW-1185">Reference proteome</keyword>
<reference evidence="7" key="1">
    <citation type="submission" date="2022-08" db="EMBL/GenBank/DDBJ databases">
        <title>Novel sulfate-reducing endosymbionts in the free-living metamonad Anaeramoeba.</title>
        <authorList>
            <person name="Jerlstrom-Hultqvist J."/>
            <person name="Cepicka I."/>
            <person name="Gallot-Lavallee L."/>
            <person name="Salas-Leiva D."/>
            <person name="Curtis B.A."/>
            <person name="Zahonova K."/>
            <person name="Pipaliya S."/>
            <person name="Dacks J."/>
            <person name="Roger A.J."/>
        </authorList>
    </citation>
    <scope>NUCLEOTIDE SEQUENCE</scope>
    <source>
        <strain evidence="7">Schooner1</strain>
    </source>
</reference>
<dbReference type="SUPFAM" id="SSF56349">
    <property type="entry name" value="DNA breaking-rejoining enzymes"/>
    <property type="match status" value="1"/>
</dbReference>
<dbReference type="InterPro" id="IPR002104">
    <property type="entry name" value="Integrase_catalytic"/>
</dbReference>
<organism evidence="7 8">
    <name type="scientific">Anaeramoeba flamelloides</name>
    <dbReference type="NCBI Taxonomy" id="1746091"/>
    <lineage>
        <taxon>Eukaryota</taxon>
        <taxon>Metamonada</taxon>
        <taxon>Anaeramoebidae</taxon>
        <taxon>Anaeramoeba</taxon>
    </lineage>
</organism>
<dbReference type="Proteomes" id="UP001150062">
    <property type="component" value="Unassembled WGS sequence"/>
</dbReference>
<evidence type="ECO:0000313" key="7">
    <source>
        <dbReference type="EMBL" id="KAJ6246476.1"/>
    </source>
</evidence>
<feature type="domain" description="Tyr recombinase" evidence="6">
    <location>
        <begin position="109"/>
        <end position="321"/>
    </location>
</feature>
<keyword evidence="4" id="KW-0233">DNA recombination</keyword>